<evidence type="ECO:0000256" key="1">
    <source>
        <dbReference type="SAM" id="MobiDB-lite"/>
    </source>
</evidence>
<proteinExistence type="predicted"/>
<geneLocation type="plasmid" evidence="2 3">
    <name>unnamed</name>
</geneLocation>
<name>A0ABD7ZZI3_9BACI</name>
<dbReference type="AlphaFoldDB" id="A0ABD7ZZI3"/>
<dbReference type="EMBL" id="CP119876">
    <property type="protein sequence ID" value="WMY18298.1"/>
    <property type="molecule type" value="Genomic_DNA"/>
</dbReference>
<dbReference type="RefSeq" id="WP_309573968.1">
    <property type="nucleotide sequence ID" value="NZ_CP119876.1"/>
</dbReference>
<reference evidence="2 3" key="1">
    <citation type="submission" date="2023-03" db="EMBL/GenBank/DDBJ databases">
        <title>Plant growth-promoting bacteria for biocontrol of bacterial wilt in tomato.</title>
        <authorList>
            <person name="Song J."/>
            <person name="Jin Y.J."/>
        </authorList>
    </citation>
    <scope>NUCLEOTIDE SEQUENCE [LARGE SCALE GENOMIC DNA]</scope>
    <source>
        <strain evidence="2 3">T36S-23</strain>
        <plasmid evidence="2 3">unnamed</plasmid>
    </source>
</reference>
<evidence type="ECO:0000313" key="2">
    <source>
        <dbReference type="EMBL" id="WMY18298.1"/>
    </source>
</evidence>
<dbReference type="GeneID" id="93011094"/>
<protein>
    <submittedName>
        <fullName evidence="2">Uncharacterized protein</fullName>
    </submittedName>
</protein>
<gene>
    <name evidence="2" type="ORF">P3F89_27270</name>
</gene>
<dbReference type="Proteomes" id="UP001260090">
    <property type="component" value="Plasmid unnamed"/>
</dbReference>
<accession>A0ABD7ZZI3</accession>
<feature type="region of interest" description="Disordered" evidence="1">
    <location>
        <begin position="199"/>
        <end position="218"/>
    </location>
</feature>
<evidence type="ECO:0000313" key="3">
    <source>
        <dbReference type="Proteomes" id="UP001260090"/>
    </source>
</evidence>
<organism evidence="2 3">
    <name type="scientific">Bacillus tropicus</name>
    <dbReference type="NCBI Taxonomy" id="2026188"/>
    <lineage>
        <taxon>Bacteria</taxon>
        <taxon>Bacillati</taxon>
        <taxon>Bacillota</taxon>
        <taxon>Bacilli</taxon>
        <taxon>Bacillales</taxon>
        <taxon>Bacillaceae</taxon>
        <taxon>Bacillus</taxon>
        <taxon>Bacillus cereus group</taxon>
    </lineage>
</organism>
<keyword evidence="2" id="KW-0614">Plasmid</keyword>
<sequence>MVCTSVWVSKSLMGSKEVYDIALQDQLMAKGYWKVGFTPRFRVLPEDNEANTFKPEDIVVNGLNTPQGTKLKNLFLQCIGDPPCYDDPMTSDDSLRTLNVFYLNIDKISDTPYSAITYSFNEHVFIVMTTQEGSNYFSHEFGHALYHTNYFLKGLDPISKKEHNDDPNNLMYFKVKPSGILDLKEEQINAKEHSALTNKHVTHDTPPPRAGRRNFSIE</sequence>